<evidence type="ECO:0000313" key="6">
    <source>
        <dbReference type="EMBL" id="MCZ2722164.1"/>
    </source>
</evidence>
<evidence type="ECO:0000256" key="1">
    <source>
        <dbReference type="ARBA" id="ARBA00009054"/>
    </source>
</evidence>
<dbReference type="SUPFAM" id="SSF51064">
    <property type="entry name" value="Head domain of nucleotide exchange factor GrpE"/>
    <property type="match status" value="1"/>
</dbReference>
<dbReference type="SUPFAM" id="SSF58014">
    <property type="entry name" value="Coiled-coil domain of nucleotide exchange factor GrpE"/>
    <property type="match status" value="1"/>
</dbReference>
<keyword evidence="3 4" id="KW-0346">Stress response</keyword>
<dbReference type="HAMAP" id="MF_01151">
    <property type="entry name" value="GrpE"/>
    <property type="match status" value="1"/>
</dbReference>
<dbReference type="NCBIfam" id="NF010738">
    <property type="entry name" value="PRK14140.1"/>
    <property type="match status" value="1"/>
</dbReference>
<accession>A0ABT4JUY7</accession>
<comment type="caution">
    <text evidence="6">The sequence shown here is derived from an EMBL/GenBank/DDBJ whole genome shotgun (WGS) entry which is preliminary data.</text>
</comment>
<keyword evidence="2 3" id="KW-0143">Chaperone</keyword>
<name>A0ABT4JUY7_9GAMM</name>
<keyword evidence="3" id="KW-0963">Cytoplasm</keyword>
<evidence type="ECO:0000313" key="7">
    <source>
        <dbReference type="Proteomes" id="UP001149719"/>
    </source>
</evidence>
<evidence type="ECO:0000256" key="5">
    <source>
        <dbReference type="RuleBase" id="RU004478"/>
    </source>
</evidence>
<dbReference type="InterPro" id="IPR009012">
    <property type="entry name" value="GrpE_head"/>
</dbReference>
<dbReference type="NCBIfam" id="NF010737">
    <property type="entry name" value="PRK14139.1"/>
    <property type="match status" value="1"/>
</dbReference>
<dbReference type="PANTHER" id="PTHR21237">
    <property type="entry name" value="GRPE PROTEIN"/>
    <property type="match status" value="1"/>
</dbReference>
<comment type="subcellular location">
    <subcellularLocation>
        <location evidence="3">Cytoplasm</location>
    </subcellularLocation>
</comment>
<proteinExistence type="inferred from homology"/>
<evidence type="ECO:0000256" key="2">
    <source>
        <dbReference type="ARBA" id="ARBA00023186"/>
    </source>
</evidence>
<dbReference type="PRINTS" id="PR00773">
    <property type="entry name" value="GRPEPROTEIN"/>
</dbReference>
<comment type="similarity">
    <text evidence="1 3 5">Belongs to the GrpE family.</text>
</comment>
<dbReference type="InterPro" id="IPR013805">
    <property type="entry name" value="GrpE_CC"/>
</dbReference>
<dbReference type="PROSITE" id="PS01071">
    <property type="entry name" value="GRPE"/>
    <property type="match status" value="1"/>
</dbReference>
<dbReference type="CDD" id="cd00446">
    <property type="entry name" value="GrpE"/>
    <property type="match status" value="1"/>
</dbReference>
<comment type="subunit">
    <text evidence="3">Homodimer.</text>
</comment>
<dbReference type="Proteomes" id="UP001149719">
    <property type="component" value="Unassembled WGS sequence"/>
</dbReference>
<comment type="function">
    <text evidence="3 4">Participates actively in the response to hyperosmotic and heat shock by preventing the aggregation of stress-denatured proteins, in association with DnaK and GrpE. It is the nucleotide exchange factor for DnaK and may function as a thermosensor. Unfolded proteins bind initially to DnaJ; upon interaction with the DnaJ-bound protein, DnaK hydrolyzes its bound ATP, resulting in the formation of a stable complex. GrpE releases ADP from DnaK; ATP binding to DnaK triggers the release of the substrate protein, thus completing the reaction cycle. Several rounds of ATP-dependent interactions between DnaJ, DnaK and GrpE are required for fully efficient folding.</text>
</comment>
<evidence type="ECO:0000256" key="3">
    <source>
        <dbReference type="HAMAP-Rule" id="MF_01151"/>
    </source>
</evidence>
<dbReference type="NCBIfam" id="NF010748">
    <property type="entry name" value="PRK14150.1"/>
    <property type="match status" value="1"/>
</dbReference>
<dbReference type="EMBL" id="JAPUBN010000016">
    <property type="protein sequence ID" value="MCZ2722164.1"/>
    <property type="molecule type" value="Genomic_DNA"/>
</dbReference>
<dbReference type="Gene3D" id="2.30.22.10">
    <property type="entry name" value="Head domain of nucleotide exchange factor GrpE"/>
    <property type="match status" value="1"/>
</dbReference>
<dbReference type="PANTHER" id="PTHR21237:SF23">
    <property type="entry name" value="GRPE PROTEIN HOMOLOG, MITOCHONDRIAL"/>
    <property type="match status" value="1"/>
</dbReference>
<organism evidence="6 7">
    <name type="scientific">Marinomonas phaeophyticola</name>
    <dbReference type="NCBI Taxonomy" id="3004091"/>
    <lineage>
        <taxon>Bacteria</taxon>
        <taxon>Pseudomonadati</taxon>
        <taxon>Pseudomonadota</taxon>
        <taxon>Gammaproteobacteria</taxon>
        <taxon>Oceanospirillales</taxon>
        <taxon>Oceanospirillaceae</taxon>
        <taxon>Marinomonas</taxon>
    </lineage>
</organism>
<dbReference type="RefSeq" id="WP_269125579.1">
    <property type="nucleotide sequence ID" value="NZ_JAPUBN010000016.1"/>
</dbReference>
<reference evidence="6" key="1">
    <citation type="submission" date="2022-12" db="EMBL/GenBank/DDBJ databases">
        <title>Marinomonas 15G1-11 sp. nov, isolated from marine algae.</title>
        <authorList>
            <person name="Butt M."/>
            <person name="Choi D.G."/>
            <person name="Kim J.M."/>
            <person name="Lee J.K."/>
            <person name="Baek J.H."/>
            <person name="Jeon C.O."/>
        </authorList>
    </citation>
    <scope>NUCLEOTIDE SEQUENCE</scope>
    <source>
        <strain evidence="6">15G1-11</strain>
    </source>
</reference>
<dbReference type="InterPro" id="IPR000740">
    <property type="entry name" value="GrpE"/>
</dbReference>
<gene>
    <name evidence="3 6" type="primary">grpE</name>
    <name evidence="6" type="ORF">O1D97_11055</name>
</gene>
<dbReference type="Pfam" id="PF01025">
    <property type="entry name" value="GrpE"/>
    <property type="match status" value="1"/>
</dbReference>
<protein>
    <recommendedName>
        <fullName evidence="3 4">Protein GrpE</fullName>
    </recommendedName>
    <alternativeName>
        <fullName evidence="3">HSP-70 cofactor</fullName>
    </alternativeName>
</protein>
<sequence>MSDQQKNPSFDAEQILNNEAENIQPENENVESILEPEAEVFSSEFDEQLSLALEEAAKYKEAALRAQADSQNIRRRADLDVEKAHKFGLEKFAKEIVLVADNLERALASTEKTEGEDLMREGVELTLKGLLEALARFEVHIVDPHGEPFNPELHQAMTMVPNPDLEPNTVMDVIQKGYTLHGRLLRPAMVVVSSAA</sequence>
<evidence type="ECO:0000256" key="4">
    <source>
        <dbReference type="RuleBase" id="RU000639"/>
    </source>
</evidence>
<dbReference type="Gene3D" id="3.90.20.20">
    <property type="match status" value="1"/>
</dbReference>
<keyword evidence="7" id="KW-1185">Reference proteome</keyword>